<dbReference type="Gene3D" id="1.25.40.10">
    <property type="entry name" value="Tetratricopeptide repeat domain"/>
    <property type="match status" value="2"/>
</dbReference>
<feature type="transmembrane region" description="Helical" evidence="6">
    <location>
        <begin position="172"/>
        <end position="191"/>
    </location>
</feature>
<accession>A0A1G2NAY7</accession>
<dbReference type="PANTHER" id="PTHR37422:SF13">
    <property type="entry name" value="LIPOPOLYSACCHARIDE BIOSYNTHESIS PROTEIN PA4999-RELATED"/>
    <property type="match status" value="1"/>
</dbReference>
<dbReference type="SMART" id="SM00028">
    <property type="entry name" value="TPR"/>
    <property type="match status" value="3"/>
</dbReference>
<feature type="transmembrane region" description="Helical" evidence="6">
    <location>
        <begin position="73"/>
        <end position="94"/>
    </location>
</feature>
<dbReference type="InterPro" id="IPR007016">
    <property type="entry name" value="O-antigen_ligase-rel_domated"/>
</dbReference>
<keyword evidence="4 6" id="KW-0472">Membrane</keyword>
<feature type="repeat" description="TPR" evidence="5">
    <location>
        <begin position="574"/>
        <end position="607"/>
    </location>
</feature>
<feature type="transmembrane region" description="Helical" evidence="6">
    <location>
        <begin position="222"/>
        <end position="243"/>
    </location>
</feature>
<feature type="transmembrane region" description="Helical" evidence="6">
    <location>
        <begin position="9"/>
        <end position="31"/>
    </location>
</feature>
<feature type="transmembrane region" description="Helical" evidence="6">
    <location>
        <begin position="250"/>
        <end position="268"/>
    </location>
</feature>
<name>A0A1G2NAY7_9BACT</name>
<dbReference type="InterPro" id="IPR019734">
    <property type="entry name" value="TPR_rpt"/>
</dbReference>
<dbReference type="Pfam" id="PF13181">
    <property type="entry name" value="TPR_8"/>
    <property type="match status" value="2"/>
</dbReference>
<evidence type="ECO:0000256" key="1">
    <source>
        <dbReference type="ARBA" id="ARBA00004141"/>
    </source>
</evidence>
<proteinExistence type="predicted"/>
<feature type="domain" description="O-antigen ligase-related" evidence="7">
    <location>
        <begin position="207"/>
        <end position="360"/>
    </location>
</feature>
<dbReference type="AlphaFoldDB" id="A0A1G2NAY7"/>
<dbReference type="Pfam" id="PF04932">
    <property type="entry name" value="Wzy_C"/>
    <property type="match status" value="1"/>
</dbReference>
<organism evidence="8 9">
    <name type="scientific">Candidatus Taylorbacteria bacterium RIFCSPLOWO2_01_FULL_45_15b</name>
    <dbReference type="NCBI Taxonomy" id="1802319"/>
    <lineage>
        <taxon>Bacteria</taxon>
        <taxon>Candidatus Tayloriibacteriota</taxon>
    </lineage>
</organism>
<comment type="caution">
    <text evidence="8">The sequence shown here is derived from an EMBL/GenBank/DDBJ whole genome shotgun (WGS) entry which is preliminary data.</text>
</comment>
<evidence type="ECO:0000256" key="2">
    <source>
        <dbReference type="ARBA" id="ARBA00022692"/>
    </source>
</evidence>
<feature type="transmembrane region" description="Helical" evidence="6">
    <location>
        <begin position="43"/>
        <end position="61"/>
    </location>
</feature>
<comment type="subcellular location">
    <subcellularLocation>
        <location evidence="1">Membrane</location>
        <topology evidence="1">Multi-pass membrane protein</topology>
    </subcellularLocation>
</comment>
<evidence type="ECO:0000256" key="5">
    <source>
        <dbReference type="PROSITE-ProRule" id="PRU00339"/>
    </source>
</evidence>
<evidence type="ECO:0000259" key="7">
    <source>
        <dbReference type="Pfam" id="PF04932"/>
    </source>
</evidence>
<evidence type="ECO:0000256" key="4">
    <source>
        <dbReference type="ARBA" id="ARBA00023136"/>
    </source>
</evidence>
<feature type="transmembrane region" description="Helical" evidence="6">
    <location>
        <begin position="198"/>
        <end position="216"/>
    </location>
</feature>
<dbReference type="EMBL" id="MHRX01000046">
    <property type="protein sequence ID" value="OHA32462.1"/>
    <property type="molecule type" value="Genomic_DNA"/>
</dbReference>
<keyword evidence="2 6" id="KW-0812">Transmembrane</keyword>
<dbReference type="STRING" id="1802319.A2928_03430"/>
<feature type="transmembrane region" description="Helical" evidence="6">
    <location>
        <begin position="344"/>
        <end position="366"/>
    </location>
</feature>
<dbReference type="Proteomes" id="UP000176221">
    <property type="component" value="Unassembled WGS sequence"/>
</dbReference>
<dbReference type="InterPro" id="IPR011990">
    <property type="entry name" value="TPR-like_helical_dom_sf"/>
</dbReference>
<feature type="repeat" description="TPR" evidence="5">
    <location>
        <begin position="673"/>
        <end position="706"/>
    </location>
</feature>
<dbReference type="PANTHER" id="PTHR37422">
    <property type="entry name" value="TEICHURONIC ACID BIOSYNTHESIS PROTEIN TUAE"/>
    <property type="match status" value="1"/>
</dbReference>
<dbReference type="InterPro" id="IPR051533">
    <property type="entry name" value="WaaL-like"/>
</dbReference>
<evidence type="ECO:0000313" key="8">
    <source>
        <dbReference type="EMBL" id="OHA32462.1"/>
    </source>
</evidence>
<keyword evidence="3 6" id="KW-1133">Transmembrane helix</keyword>
<dbReference type="PROSITE" id="PS50005">
    <property type="entry name" value="TPR"/>
    <property type="match status" value="2"/>
</dbReference>
<reference evidence="8 9" key="1">
    <citation type="journal article" date="2016" name="Nat. Commun.">
        <title>Thousands of microbial genomes shed light on interconnected biogeochemical processes in an aquifer system.</title>
        <authorList>
            <person name="Anantharaman K."/>
            <person name="Brown C.T."/>
            <person name="Hug L.A."/>
            <person name="Sharon I."/>
            <person name="Castelle C.J."/>
            <person name="Probst A.J."/>
            <person name="Thomas B.C."/>
            <person name="Singh A."/>
            <person name="Wilkins M.J."/>
            <person name="Karaoz U."/>
            <person name="Brodie E.L."/>
            <person name="Williams K.H."/>
            <person name="Hubbard S.S."/>
            <person name="Banfield J.F."/>
        </authorList>
    </citation>
    <scope>NUCLEOTIDE SEQUENCE [LARGE SCALE GENOMIC DNA]</scope>
</reference>
<feature type="transmembrane region" description="Helical" evidence="6">
    <location>
        <begin position="132"/>
        <end position="152"/>
    </location>
</feature>
<evidence type="ECO:0000313" key="9">
    <source>
        <dbReference type="Proteomes" id="UP000176221"/>
    </source>
</evidence>
<dbReference type="SUPFAM" id="SSF48452">
    <property type="entry name" value="TPR-like"/>
    <property type="match status" value="1"/>
</dbReference>
<feature type="transmembrane region" description="Helical" evidence="6">
    <location>
        <begin position="437"/>
        <end position="455"/>
    </location>
</feature>
<keyword evidence="5" id="KW-0802">TPR repeat</keyword>
<feature type="transmembrane region" description="Helical" evidence="6">
    <location>
        <begin position="106"/>
        <end position="125"/>
    </location>
</feature>
<feature type="transmembrane region" description="Helical" evidence="6">
    <location>
        <begin position="398"/>
        <end position="416"/>
    </location>
</feature>
<evidence type="ECO:0000256" key="3">
    <source>
        <dbReference type="ARBA" id="ARBA00022989"/>
    </source>
</evidence>
<evidence type="ECO:0000256" key="6">
    <source>
        <dbReference type="SAM" id="Phobius"/>
    </source>
</evidence>
<sequence length="724" mass="82277">MNSRTTSDVAYWIVLGGIFLLPFIPFIVSYSQAFPFITGKNEVFRLLVEIITAAWLILCLYREEYRPRQSKLFFSVSVFLGIIFIADLLSPNIFKSFWSNFERMEGFVTIFHLALYFFVAGSVMLKDKLWMNFWRVSLAASAIMAIYGFLQLNGDIKINQGGVRLDATFGNAIYLAVYMMFHVFMGLFLIVKDKAHRISQVLYGVVIIMDLIILYFTATRGAMLGLLFGLLVACITLALAAGSGTKYRKYATGGIIALVVLGGLFYSVKDTEFVRGSLVLSRIASISLDALTPRTRVWEMAWKGFQDRPILGWGQESFNFAFNKYYNPEMYTQEQWFDRTHNIIFDWLIAGGILGLLAYLSILYFAFRGIWKVASWGVLEKSIMSGLLAGYFFQNLTVFDNITSYILFFSILALIHSKTLESREVVPKFFDAMKSQNAFATPAIVILLIASVYFVNYKTYAASTTLIQAIQPQTDGAVRNLELFEEALRYNRGRQEIVENLTQTSYQIARATLPDETKKAFYDSARRELQRLTADVPRDARYELFFGSFLNRFNQVNDAIVHLDKAHELSPKKQIILFELGATHINKGEFAKGAEILKKAYDLAPQFKEAAVLYSVALVYAGDIETSDEILKQVYGDKFPDDDRLVNAYVHAKANERVVAFWKNKIEFDPDNAQLHVSLAAAYLNINARNQAIAELQKAIELNPEFKEQAENLIKEIRAGRNPQ</sequence>
<gene>
    <name evidence="8" type="ORF">A2928_03430</name>
</gene>
<dbReference type="GO" id="GO:0016020">
    <property type="term" value="C:membrane"/>
    <property type="evidence" value="ECO:0007669"/>
    <property type="project" value="UniProtKB-SubCell"/>
</dbReference>
<protein>
    <recommendedName>
        <fullName evidence="7">O-antigen ligase-related domain-containing protein</fullName>
    </recommendedName>
</protein>